<evidence type="ECO:0000313" key="1">
    <source>
        <dbReference type="EMBL" id="SEI42760.1"/>
    </source>
</evidence>
<gene>
    <name evidence="1" type="ORF">SAMN04487995_0632</name>
</gene>
<sequence length="71" mass="8063">MSENPLIPQSDLTGQNPNLAVKNGKTYVWKPKNDIRISELARCITFVTHPICHDLSLIDSDCLRHFEVIES</sequence>
<protein>
    <submittedName>
        <fullName evidence="1">Uncharacterized protein</fullName>
    </submittedName>
</protein>
<dbReference type="AlphaFoldDB" id="A0A1H6QTG1"/>
<proteinExistence type="predicted"/>
<keyword evidence="2" id="KW-1185">Reference proteome</keyword>
<dbReference type="STRING" id="408657.SAMN04487995_0632"/>
<accession>A0A1H6QTG1</accession>
<name>A0A1H6QTG1_9BACT</name>
<organism evidence="1 2">
    <name type="scientific">Dyadobacter koreensis</name>
    <dbReference type="NCBI Taxonomy" id="408657"/>
    <lineage>
        <taxon>Bacteria</taxon>
        <taxon>Pseudomonadati</taxon>
        <taxon>Bacteroidota</taxon>
        <taxon>Cytophagia</taxon>
        <taxon>Cytophagales</taxon>
        <taxon>Spirosomataceae</taxon>
        <taxon>Dyadobacter</taxon>
    </lineage>
</organism>
<dbReference type="Proteomes" id="UP000199532">
    <property type="component" value="Unassembled WGS sequence"/>
</dbReference>
<reference evidence="1 2" key="1">
    <citation type="submission" date="2016-10" db="EMBL/GenBank/DDBJ databases">
        <authorList>
            <person name="de Groot N.N."/>
        </authorList>
    </citation>
    <scope>NUCLEOTIDE SEQUENCE [LARGE SCALE GENOMIC DNA]</scope>
    <source>
        <strain evidence="1 2">DSM 19938</strain>
    </source>
</reference>
<evidence type="ECO:0000313" key="2">
    <source>
        <dbReference type="Proteomes" id="UP000199532"/>
    </source>
</evidence>
<dbReference type="EMBL" id="FNXY01000001">
    <property type="protein sequence ID" value="SEI42760.1"/>
    <property type="molecule type" value="Genomic_DNA"/>
</dbReference>